<accession>A0A830H7H8</accession>
<comment type="caution">
    <text evidence="1">The sequence shown here is derived from an EMBL/GenBank/DDBJ whole genome shotgun (WGS) entry which is preliminary data.</text>
</comment>
<reference evidence="1" key="1">
    <citation type="submission" date="2020-10" db="EMBL/GenBank/DDBJ databases">
        <title>Unveiling of a novel bifunctional photoreceptor, Dualchrome1, isolated from a cosmopolitan green alga.</title>
        <authorList>
            <person name="Suzuki S."/>
            <person name="Kawachi M."/>
        </authorList>
    </citation>
    <scope>NUCLEOTIDE SEQUENCE</scope>
    <source>
        <strain evidence="1">NIES 2893</strain>
    </source>
</reference>
<evidence type="ECO:0000313" key="1">
    <source>
        <dbReference type="EMBL" id="GHP03176.1"/>
    </source>
</evidence>
<keyword evidence="2" id="KW-1185">Reference proteome</keyword>
<name>A0A830H7H8_9CHLO</name>
<organism evidence="1 2">
    <name type="scientific">Pycnococcus provasolii</name>
    <dbReference type="NCBI Taxonomy" id="41880"/>
    <lineage>
        <taxon>Eukaryota</taxon>
        <taxon>Viridiplantae</taxon>
        <taxon>Chlorophyta</taxon>
        <taxon>Pseudoscourfieldiophyceae</taxon>
        <taxon>Pseudoscourfieldiales</taxon>
        <taxon>Pycnococcaceae</taxon>
        <taxon>Pycnococcus</taxon>
    </lineage>
</organism>
<dbReference type="Proteomes" id="UP000660262">
    <property type="component" value="Unassembled WGS sequence"/>
</dbReference>
<dbReference type="EMBL" id="BNJQ01000005">
    <property type="protein sequence ID" value="GHP03176.1"/>
    <property type="molecule type" value="Genomic_DNA"/>
</dbReference>
<dbReference type="AlphaFoldDB" id="A0A830H7H8"/>
<dbReference type="OrthoDB" id="414322at2759"/>
<gene>
    <name evidence="1" type="ORF">PPROV_000193100</name>
</gene>
<proteinExistence type="predicted"/>
<protein>
    <submittedName>
        <fullName evidence="1">Uncharacterized protein</fullName>
    </submittedName>
</protein>
<evidence type="ECO:0000313" key="2">
    <source>
        <dbReference type="Proteomes" id="UP000660262"/>
    </source>
</evidence>
<sequence length="438" mass="47752">MSCFVPSCSRHRALSVVITCSVVPSHPETFLLDATVNSLRHRVTSITHNTHIVVVCDVVDEIVENSNDVSFKKARVTREQRDNYHAFIKSVQAKIHNREEPYHTANVKCVDLRFAETPSHGAKSDASTPLTVPARRFGFGHAVGHALEHYVRTPLVLVIQHDYVFAREVNLDGVCAALLSPRYPSVQSVVLQSMATMNYATKISERFDLDIEPYVLPLPSTLEQMCALNAAAADTARRGDATISKPRLTPTLMLYDKNHVARVDFWEKYVLPFVDRPAFPEDTIGASQLIDLKTNGMTRHATYGTYLLDEDDSEPCVYHLSGRKAALSPSAIRDAGENVVCNVSMGQGHGGNAQSHTAVVSGLEAPASQSTGKRFRQKCFLRITTDIAAVLVSLLGTFPGALAPSADLDDSAQENMNVIVSVGDNSGGKSEAFDASCI</sequence>